<keyword evidence="1" id="KW-1133">Transmembrane helix</keyword>
<proteinExistence type="predicted"/>
<protein>
    <submittedName>
        <fullName evidence="3">EAL domain-containing protein</fullName>
    </submittedName>
</protein>
<reference evidence="3 4" key="1">
    <citation type="submission" date="2019-08" db="EMBL/GenBank/DDBJ databases">
        <title>Marinobacter ZYF650 sp. nov., a marine bacterium isolated from seawater of the Mariana trench.</title>
        <authorList>
            <person name="Ahmad W."/>
        </authorList>
    </citation>
    <scope>NUCLEOTIDE SEQUENCE [LARGE SCALE GENOMIC DNA]</scope>
    <source>
        <strain evidence="3 4">ZYF650</strain>
    </source>
</reference>
<dbReference type="InterPro" id="IPR043128">
    <property type="entry name" value="Rev_trsase/Diguanyl_cyclase"/>
</dbReference>
<dbReference type="Pfam" id="PF07695">
    <property type="entry name" value="7TMR-DISM_7TM"/>
    <property type="match status" value="1"/>
</dbReference>
<feature type="transmembrane region" description="Helical" evidence="1">
    <location>
        <begin position="341"/>
        <end position="361"/>
    </location>
</feature>
<accession>A0A5B0VPK2</accession>
<keyword evidence="1" id="KW-0472">Membrane</keyword>
<dbReference type="Pfam" id="PF00563">
    <property type="entry name" value="EAL"/>
    <property type="match status" value="1"/>
</dbReference>
<dbReference type="PANTHER" id="PTHR33121">
    <property type="entry name" value="CYCLIC DI-GMP PHOSPHODIESTERASE PDEF"/>
    <property type="match status" value="1"/>
</dbReference>
<dbReference type="GO" id="GO:0071111">
    <property type="term" value="F:cyclic-guanylate-specific phosphodiesterase activity"/>
    <property type="evidence" value="ECO:0007669"/>
    <property type="project" value="InterPro"/>
</dbReference>
<dbReference type="SMART" id="SM00267">
    <property type="entry name" value="GGDEF"/>
    <property type="match status" value="1"/>
</dbReference>
<dbReference type="SUPFAM" id="SSF55073">
    <property type="entry name" value="Nucleotide cyclase"/>
    <property type="match status" value="1"/>
</dbReference>
<comment type="caution">
    <text evidence="3">The sequence shown here is derived from an EMBL/GenBank/DDBJ whole genome shotgun (WGS) entry which is preliminary data.</text>
</comment>
<dbReference type="InterPro" id="IPR035919">
    <property type="entry name" value="EAL_sf"/>
</dbReference>
<feature type="transmembrane region" description="Helical" evidence="1">
    <location>
        <begin position="222"/>
        <end position="245"/>
    </location>
</feature>
<gene>
    <name evidence="3" type="ORF">FWJ25_03055</name>
</gene>
<dbReference type="SUPFAM" id="SSF141868">
    <property type="entry name" value="EAL domain-like"/>
    <property type="match status" value="1"/>
</dbReference>
<feature type="transmembrane region" description="Helical" evidence="1">
    <location>
        <begin position="310"/>
        <end position="329"/>
    </location>
</feature>
<dbReference type="InterPro" id="IPR011623">
    <property type="entry name" value="7TMR_DISM_rcpt_extracell_dom1"/>
</dbReference>
<dbReference type="Gene3D" id="3.20.20.450">
    <property type="entry name" value="EAL domain"/>
    <property type="match status" value="1"/>
</dbReference>
<dbReference type="InterPro" id="IPR001633">
    <property type="entry name" value="EAL_dom"/>
</dbReference>
<dbReference type="PROSITE" id="PS50883">
    <property type="entry name" value="EAL"/>
    <property type="match status" value="1"/>
</dbReference>
<dbReference type="Pfam" id="PF07696">
    <property type="entry name" value="7TMR-DISMED2"/>
    <property type="match status" value="1"/>
</dbReference>
<dbReference type="RefSeq" id="WP_149598752.1">
    <property type="nucleotide sequence ID" value="NZ_VTUU01000001.1"/>
</dbReference>
<dbReference type="Gene3D" id="2.60.40.2380">
    <property type="match status" value="1"/>
</dbReference>
<dbReference type="EMBL" id="VTUU01000001">
    <property type="protein sequence ID" value="KAA1176125.1"/>
    <property type="molecule type" value="Genomic_DNA"/>
</dbReference>
<dbReference type="Proteomes" id="UP000323161">
    <property type="component" value="Unassembled WGS sequence"/>
</dbReference>
<evidence type="ECO:0000313" key="4">
    <source>
        <dbReference type="Proteomes" id="UP000323161"/>
    </source>
</evidence>
<feature type="transmembrane region" description="Helical" evidence="1">
    <location>
        <begin position="286"/>
        <end position="304"/>
    </location>
</feature>
<organism evidence="3 4">
    <name type="scientific">Marinobacter salinexigens</name>
    <dbReference type="NCBI Taxonomy" id="2919747"/>
    <lineage>
        <taxon>Bacteria</taxon>
        <taxon>Pseudomonadati</taxon>
        <taxon>Pseudomonadota</taxon>
        <taxon>Gammaproteobacteria</taxon>
        <taxon>Pseudomonadales</taxon>
        <taxon>Marinobacteraceae</taxon>
        <taxon>Marinobacter</taxon>
    </lineage>
</organism>
<feature type="transmembrane region" description="Helical" evidence="1">
    <location>
        <begin position="251"/>
        <end position="274"/>
    </location>
</feature>
<dbReference type="AlphaFoldDB" id="A0A5B0VPK2"/>
<feature type="transmembrane region" description="Helical" evidence="1">
    <location>
        <begin position="191"/>
        <end position="210"/>
    </location>
</feature>
<dbReference type="InterPro" id="IPR000160">
    <property type="entry name" value="GGDEF_dom"/>
</dbReference>
<dbReference type="CDD" id="cd01948">
    <property type="entry name" value="EAL"/>
    <property type="match status" value="1"/>
</dbReference>
<sequence length="855" mass="95601">MRRLQTTMIPLRWSIQAVTILLLTILSSYASERVIEGDVSHYELNDSLQYLVDDGELSLADALQSDGWHQNTSGRVLNLGFTAQTLWARTSLNITTATGHWYIAIPYPLLEEVELFVLPQGQLPATYITSRTETEKQQHQPHSYQLALPLPRELHGEVDIVLRARSATSLQLPVELWREDPLLNQFAQESIYWGIYFGILGALVIYNLFLCFSLRDRAYGYYVLYIGSIGLLTLCISGVGSAWLWAGEPLVPRYLIPVSTSLVSICALLFARSFLELQKISRNWDLAMKTALGLAVSLFFITWIDPIHGALLSGVLGTFVIALLIAVGIADLRAGLVIARYFVLAWTSFAIGTSLYLLSIFNLLPVNFFTNHLMQVGSAAEVLLLSFALAHKIKDERARKLAAMRKQQIAERQVQDLEMQSLEQAMHDSVTKMPNTSLLNQRLQSLITKRQRFALVLVHYPQVKEIASSMGHSLAEDMFCQLVKKVNHTLSGLTGPVCLEHRLPAYLATPDLGSAAFVVDLDNFVGPLESFIEQVVGYHEVSLHSVRFPVFMNLYCGVSIAPDHGDTTEILYQHAAAARDRSQSNQIPVQVYNESISGFARRRLELLTALPGAIDANELELYLQPQMEKSGQSLVGAELLLRWNSPRFGMVPTEEVINIAENAGLIDILSRYVVDLAWKTMESLRERQLNITCSINLSVQNLTNSQFVPYALAGIKEYGIPMDKVIFEVTETSMMHNMEAVIGSLLHIADSGCKVALDDFGTGYSSLAYLSRLPIHELKIDRCFISRMNTNRNELGIVKTTLKLAQTLHLEAVAEGVEDQATLDLLNELGCQRVQGYLFAKPMPFEEFCIWAEQV</sequence>
<evidence type="ECO:0000313" key="3">
    <source>
        <dbReference type="EMBL" id="KAA1176125.1"/>
    </source>
</evidence>
<dbReference type="Gene3D" id="3.30.70.270">
    <property type="match status" value="1"/>
</dbReference>
<dbReference type="InterPro" id="IPR011622">
    <property type="entry name" value="7TMR_DISM_rcpt_extracell_dom2"/>
</dbReference>
<dbReference type="InterPro" id="IPR029787">
    <property type="entry name" value="Nucleotide_cyclase"/>
</dbReference>
<dbReference type="PANTHER" id="PTHR33121:SF70">
    <property type="entry name" value="SIGNALING PROTEIN YKOW"/>
    <property type="match status" value="1"/>
</dbReference>
<dbReference type="Pfam" id="PF00990">
    <property type="entry name" value="GGDEF"/>
    <property type="match status" value="1"/>
</dbReference>
<evidence type="ECO:0000256" key="1">
    <source>
        <dbReference type="SAM" id="Phobius"/>
    </source>
</evidence>
<dbReference type="SMART" id="SM00052">
    <property type="entry name" value="EAL"/>
    <property type="match status" value="1"/>
</dbReference>
<evidence type="ECO:0000259" key="2">
    <source>
        <dbReference type="PROSITE" id="PS50883"/>
    </source>
</evidence>
<name>A0A5B0VPK2_9GAMM</name>
<feature type="domain" description="EAL" evidence="2">
    <location>
        <begin position="603"/>
        <end position="855"/>
    </location>
</feature>
<dbReference type="InterPro" id="IPR050706">
    <property type="entry name" value="Cyclic-di-GMP_PDE-like"/>
</dbReference>
<keyword evidence="1" id="KW-0812">Transmembrane</keyword>
<keyword evidence="4" id="KW-1185">Reference proteome</keyword>